<feature type="transmembrane region" description="Helical" evidence="1">
    <location>
        <begin position="25"/>
        <end position="44"/>
    </location>
</feature>
<dbReference type="EMBL" id="FOMJ01000006">
    <property type="protein sequence ID" value="SFD56219.1"/>
    <property type="molecule type" value="Genomic_DNA"/>
</dbReference>
<name>A0A1I1TCA4_9GAMM</name>
<gene>
    <name evidence="2" type="ORF">SAMN05660831_01855</name>
</gene>
<keyword evidence="1" id="KW-1133">Transmembrane helix</keyword>
<dbReference type="STRING" id="1123397.SAMN05660831_01855"/>
<dbReference type="InterPro" id="IPR007445">
    <property type="entry name" value="PilO"/>
</dbReference>
<dbReference type="Proteomes" id="UP000198611">
    <property type="component" value="Unassembled WGS sequence"/>
</dbReference>
<protein>
    <submittedName>
        <fullName evidence="2">Type IV pilus assembly protein PilO</fullName>
    </submittedName>
</protein>
<accession>A0A1I1TCA4</accession>
<reference evidence="2 3" key="1">
    <citation type="submission" date="2016-10" db="EMBL/GenBank/DDBJ databases">
        <authorList>
            <person name="de Groot N.N."/>
        </authorList>
    </citation>
    <scope>NUCLEOTIDE SEQUENCE [LARGE SCALE GENOMIC DNA]</scope>
    <source>
        <strain evidence="2 3">HL3</strain>
    </source>
</reference>
<keyword evidence="1" id="KW-0812">Transmembrane</keyword>
<dbReference type="PANTHER" id="PTHR39555">
    <property type="entry name" value="FIMBRIAL ASSEMBLY PROTEIN PILO-LIKE PROTEIN-RELATED"/>
    <property type="match status" value="1"/>
</dbReference>
<dbReference type="OrthoDB" id="9802133at2"/>
<evidence type="ECO:0000313" key="3">
    <source>
        <dbReference type="Proteomes" id="UP000198611"/>
    </source>
</evidence>
<dbReference type="RefSeq" id="WP_159433054.1">
    <property type="nucleotide sequence ID" value="NZ_FOMJ01000006.1"/>
</dbReference>
<dbReference type="AlphaFoldDB" id="A0A1I1TCA4"/>
<evidence type="ECO:0000256" key="1">
    <source>
        <dbReference type="SAM" id="Phobius"/>
    </source>
</evidence>
<keyword evidence="3" id="KW-1185">Reference proteome</keyword>
<evidence type="ECO:0000313" key="2">
    <source>
        <dbReference type="EMBL" id="SFD56219.1"/>
    </source>
</evidence>
<dbReference type="Pfam" id="PF04350">
    <property type="entry name" value="PilO"/>
    <property type="match status" value="1"/>
</dbReference>
<dbReference type="GO" id="GO:0043107">
    <property type="term" value="P:type IV pilus-dependent motility"/>
    <property type="evidence" value="ECO:0007669"/>
    <property type="project" value="InterPro"/>
</dbReference>
<dbReference type="PANTHER" id="PTHR39555:SF1">
    <property type="entry name" value="TYPE IV PILUS INNER MEMBRANE COMPONENT PILO"/>
    <property type="match status" value="1"/>
</dbReference>
<organism evidence="2 3">
    <name type="scientific">Thiohalospira halophila DSM 15071</name>
    <dbReference type="NCBI Taxonomy" id="1123397"/>
    <lineage>
        <taxon>Bacteria</taxon>
        <taxon>Pseudomonadati</taxon>
        <taxon>Pseudomonadota</taxon>
        <taxon>Gammaproteobacteria</taxon>
        <taxon>Thiohalospirales</taxon>
        <taxon>Thiohalospiraceae</taxon>
        <taxon>Thiohalospira</taxon>
    </lineage>
</organism>
<dbReference type="Gene3D" id="3.30.70.60">
    <property type="match status" value="1"/>
</dbReference>
<dbReference type="GO" id="GO:0043683">
    <property type="term" value="P:type IV pilus assembly"/>
    <property type="evidence" value="ECO:0007669"/>
    <property type="project" value="InterPro"/>
</dbReference>
<sequence>MALSDLNNIEIDLATAHRWPRGVRLLLAGMGTAVVLVLAGLFLLRPAWSDLTAAEAREEKLLERYADRRALAADLPRHRQRMEAIRDLYRDLLERLPRGSEMARLLTRISEAGRSAGLRFERFEPLPEVPDEFYAEAPVRLRLSGTFTEFGHFVQALVELPRVVTIGDVTIETNEEGEGVTIEMTARTYRYRGGEEET</sequence>
<dbReference type="InterPro" id="IPR014717">
    <property type="entry name" value="Transl_elong_EF1B/ribsomal_bS6"/>
</dbReference>
<proteinExistence type="predicted"/>
<keyword evidence="1" id="KW-0472">Membrane</keyword>